<proteinExistence type="inferred from homology"/>
<protein>
    <submittedName>
        <fullName evidence="4">Sulfotransferase 1C2</fullName>
    </submittedName>
</protein>
<comment type="similarity">
    <text evidence="1">Belongs to the sulfotransferase 1 family.</text>
</comment>
<evidence type="ECO:0000313" key="5">
    <source>
        <dbReference type="Proteomes" id="UP001054945"/>
    </source>
</evidence>
<dbReference type="GO" id="GO:0008146">
    <property type="term" value="F:sulfotransferase activity"/>
    <property type="evidence" value="ECO:0007669"/>
    <property type="project" value="InterPro"/>
</dbReference>
<dbReference type="SUPFAM" id="SSF52540">
    <property type="entry name" value="P-loop containing nucleoside triphosphate hydrolases"/>
    <property type="match status" value="1"/>
</dbReference>
<evidence type="ECO:0000256" key="2">
    <source>
        <dbReference type="ARBA" id="ARBA00022679"/>
    </source>
</evidence>
<feature type="domain" description="Sulfotransferase" evidence="3">
    <location>
        <begin position="41"/>
        <end position="174"/>
    </location>
</feature>
<evidence type="ECO:0000256" key="1">
    <source>
        <dbReference type="ARBA" id="ARBA00005771"/>
    </source>
</evidence>
<evidence type="ECO:0000313" key="4">
    <source>
        <dbReference type="EMBL" id="GIY02107.1"/>
    </source>
</evidence>
<dbReference type="InterPro" id="IPR027417">
    <property type="entry name" value="P-loop_NTPase"/>
</dbReference>
<dbReference type="Gene3D" id="3.40.50.300">
    <property type="entry name" value="P-loop containing nucleotide triphosphate hydrolases"/>
    <property type="match status" value="1"/>
</dbReference>
<dbReference type="PANTHER" id="PTHR11783">
    <property type="entry name" value="SULFOTRANSFERASE SULT"/>
    <property type="match status" value="1"/>
</dbReference>
<name>A0AAV4PYI2_CAEEX</name>
<comment type="caution">
    <text evidence="4">The sequence shown here is derived from an EMBL/GenBank/DDBJ whole genome shotgun (WGS) entry which is preliminary data.</text>
</comment>
<sequence length="198" mass="22821">MSSEDQEKPKMPWYQDIDGFRIPGMFSVEAYKSGLAYKPRPDDLFIVTYPKCGTTWVQNIVACIFRDGKSFESAMEFLTDTPFLELTGAATAEKMKRPGAIKVHLPFHLTPWSPQAKYIFVARNPKDCCVSFYHHTVGTPCYHFVNGEFDDYFELFIDGKVDFGDYSTLCSLVMSIETIRTFFSLLMNSSRKMWRVTF</sequence>
<dbReference type="Proteomes" id="UP001054945">
    <property type="component" value="Unassembled WGS sequence"/>
</dbReference>
<organism evidence="4 5">
    <name type="scientific">Caerostris extrusa</name>
    <name type="common">Bark spider</name>
    <name type="synonym">Caerostris bankana</name>
    <dbReference type="NCBI Taxonomy" id="172846"/>
    <lineage>
        <taxon>Eukaryota</taxon>
        <taxon>Metazoa</taxon>
        <taxon>Ecdysozoa</taxon>
        <taxon>Arthropoda</taxon>
        <taxon>Chelicerata</taxon>
        <taxon>Arachnida</taxon>
        <taxon>Araneae</taxon>
        <taxon>Araneomorphae</taxon>
        <taxon>Entelegynae</taxon>
        <taxon>Araneoidea</taxon>
        <taxon>Araneidae</taxon>
        <taxon>Caerostris</taxon>
    </lineage>
</organism>
<dbReference type="AlphaFoldDB" id="A0AAV4PYI2"/>
<reference evidence="4 5" key="1">
    <citation type="submission" date="2021-06" db="EMBL/GenBank/DDBJ databases">
        <title>Caerostris extrusa draft genome.</title>
        <authorList>
            <person name="Kono N."/>
            <person name="Arakawa K."/>
        </authorList>
    </citation>
    <scope>NUCLEOTIDE SEQUENCE [LARGE SCALE GENOMIC DNA]</scope>
</reference>
<accession>A0AAV4PYI2</accession>
<dbReference type="InterPro" id="IPR000863">
    <property type="entry name" value="Sulfotransferase_dom"/>
</dbReference>
<gene>
    <name evidence="4" type="primary">Sult1c2</name>
    <name evidence="4" type="ORF">CEXT_277981</name>
</gene>
<dbReference type="EMBL" id="BPLR01005409">
    <property type="protein sequence ID" value="GIY02107.1"/>
    <property type="molecule type" value="Genomic_DNA"/>
</dbReference>
<dbReference type="Pfam" id="PF00685">
    <property type="entry name" value="Sulfotransfer_1"/>
    <property type="match status" value="1"/>
</dbReference>
<keyword evidence="5" id="KW-1185">Reference proteome</keyword>
<evidence type="ECO:0000259" key="3">
    <source>
        <dbReference type="Pfam" id="PF00685"/>
    </source>
</evidence>
<keyword evidence="2" id="KW-0808">Transferase</keyword>